<proteinExistence type="predicted"/>
<feature type="compositionally biased region" description="Basic and acidic residues" evidence="1">
    <location>
        <begin position="38"/>
        <end position="54"/>
    </location>
</feature>
<feature type="region of interest" description="Disordered" evidence="1">
    <location>
        <begin position="1"/>
        <end position="70"/>
    </location>
</feature>
<reference evidence="2" key="1">
    <citation type="submission" date="2015-07" db="EMBL/GenBank/DDBJ databases">
        <title>MeaNS - Measles Nucleotide Surveillance Program.</title>
        <authorList>
            <person name="Tran T."/>
            <person name="Druce J."/>
        </authorList>
    </citation>
    <scope>NUCLEOTIDE SEQUENCE</scope>
    <source>
        <strain evidence="2">UCB-OBI-ISO-001</strain>
        <tissue evidence="2">Gonad</tissue>
    </source>
</reference>
<gene>
    <name evidence="2" type="ORF">OCBIM_22022782mg</name>
</gene>
<feature type="compositionally biased region" description="Basic residues" evidence="1">
    <location>
        <begin position="19"/>
        <end position="37"/>
    </location>
</feature>
<evidence type="ECO:0000256" key="1">
    <source>
        <dbReference type="SAM" id="MobiDB-lite"/>
    </source>
</evidence>
<protein>
    <submittedName>
        <fullName evidence="2">Uncharacterized protein</fullName>
    </submittedName>
</protein>
<sequence length="115" mass="14296">MLVMMDDYGDNDDGGDWGRRKRNPERKKSRERKRKRGREKEREKVEERVKEKERNKGKKKQGERRCREDDGKRKYKRNYLLEILLKEREKGKIYIFDFSLLIFHHHHHLVILIYV</sequence>
<organism evidence="2">
    <name type="scientific">Octopus bimaculoides</name>
    <name type="common">California two-spotted octopus</name>
    <dbReference type="NCBI Taxonomy" id="37653"/>
    <lineage>
        <taxon>Eukaryota</taxon>
        <taxon>Metazoa</taxon>
        <taxon>Spiralia</taxon>
        <taxon>Lophotrochozoa</taxon>
        <taxon>Mollusca</taxon>
        <taxon>Cephalopoda</taxon>
        <taxon>Coleoidea</taxon>
        <taxon>Octopodiformes</taxon>
        <taxon>Octopoda</taxon>
        <taxon>Incirrata</taxon>
        <taxon>Octopodidae</taxon>
        <taxon>Octopus</taxon>
    </lineage>
</organism>
<name>A0A0L8FGP5_OCTBM</name>
<dbReference type="AlphaFoldDB" id="A0A0L8FGP5"/>
<evidence type="ECO:0000313" key="2">
    <source>
        <dbReference type="EMBL" id="KOF62576.1"/>
    </source>
</evidence>
<accession>A0A0L8FGP5</accession>
<dbReference type="EMBL" id="KQ433008">
    <property type="protein sequence ID" value="KOF62576.1"/>
    <property type="molecule type" value="Genomic_DNA"/>
</dbReference>